<comment type="similarity">
    <text evidence="1">Belongs to the peptidase M20 family.</text>
</comment>
<dbReference type="InterPro" id="IPR010158">
    <property type="entry name" value="Amidase_Cbmase"/>
</dbReference>
<dbReference type="NCBIfam" id="NF006771">
    <property type="entry name" value="PRK09290.1-5"/>
    <property type="match status" value="1"/>
</dbReference>
<gene>
    <name evidence="6" type="ORF">NHG85_17705</name>
</gene>
<dbReference type="PANTHER" id="PTHR32494:SF5">
    <property type="entry name" value="ALLANTOATE AMIDOHYDROLASE"/>
    <property type="match status" value="1"/>
</dbReference>
<feature type="binding site" evidence="3">
    <location>
        <position position="128"/>
    </location>
    <ligand>
        <name>Zn(2+)</name>
        <dbReference type="ChEBI" id="CHEBI:29105"/>
        <label>2</label>
    </ligand>
</feature>
<dbReference type="Gene3D" id="3.30.70.360">
    <property type="match status" value="1"/>
</dbReference>
<accession>A0A9X2FRA1</accession>
<feature type="binding site" evidence="3">
    <location>
        <position position="384"/>
    </location>
    <ligand>
        <name>Zn(2+)</name>
        <dbReference type="ChEBI" id="CHEBI:29105"/>
        <label>2</label>
    </ligand>
</feature>
<evidence type="ECO:0000256" key="1">
    <source>
        <dbReference type="ARBA" id="ARBA00006153"/>
    </source>
</evidence>
<dbReference type="GO" id="GO:0016813">
    <property type="term" value="F:hydrolase activity, acting on carbon-nitrogen (but not peptide) bonds, in linear amidines"/>
    <property type="evidence" value="ECO:0007669"/>
    <property type="project" value="InterPro"/>
</dbReference>
<proteinExistence type="inferred from homology"/>
<feature type="binding site" evidence="3">
    <location>
        <position position="93"/>
    </location>
    <ligand>
        <name>Zn(2+)</name>
        <dbReference type="ChEBI" id="CHEBI:29105"/>
        <label>1</label>
    </ligand>
</feature>
<dbReference type="InterPro" id="IPR011650">
    <property type="entry name" value="Peptidase_M20_dimer"/>
</dbReference>
<dbReference type="CDD" id="cd03884">
    <property type="entry name" value="M20_bAS"/>
    <property type="match status" value="1"/>
</dbReference>
<keyword evidence="3" id="KW-0479">Metal-binding</keyword>
<organism evidence="6 7">
    <name type="scientific">Limimaricola litoreus</name>
    <dbReference type="NCBI Taxonomy" id="2955316"/>
    <lineage>
        <taxon>Bacteria</taxon>
        <taxon>Pseudomonadati</taxon>
        <taxon>Pseudomonadota</taxon>
        <taxon>Alphaproteobacteria</taxon>
        <taxon>Rhodobacterales</taxon>
        <taxon>Paracoccaceae</taxon>
        <taxon>Limimaricola</taxon>
    </lineage>
</organism>
<keyword evidence="7" id="KW-1185">Reference proteome</keyword>
<dbReference type="InterPro" id="IPR036264">
    <property type="entry name" value="Bact_exopeptidase_dim_dom"/>
</dbReference>
<feature type="binding site" evidence="3">
    <location>
        <position position="193"/>
    </location>
    <ligand>
        <name>Zn(2+)</name>
        <dbReference type="ChEBI" id="CHEBI:29105"/>
        <label>1</label>
    </ligand>
</feature>
<feature type="domain" description="Peptidase M20 dimerisation" evidence="5">
    <location>
        <begin position="216"/>
        <end position="311"/>
    </location>
</feature>
<dbReference type="AlphaFoldDB" id="A0A9X2FRA1"/>
<dbReference type="Proteomes" id="UP001139477">
    <property type="component" value="Unassembled WGS sequence"/>
</dbReference>
<keyword evidence="3" id="KW-0862">Zinc</keyword>
<dbReference type="EMBL" id="JAMYXC010000289">
    <property type="protein sequence ID" value="MCP1170344.1"/>
    <property type="molecule type" value="Genomic_DNA"/>
</dbReference>
<evidence type="ECO:0000259" key="5">
    <source>
        <dbReference type="Pfam" id="PF07687"/>
    </source>
</evidence>
<evidence type="ECO:0000313" key="7">
    <source>
        <dbReference type="Proteomes" id="UP001139477"/>
    </source>
</evidence>
<dbReference type="NCBIfam" id="TIGR01879">
    <property type="entry name" value="hydantase"/>
    <property type="match status" value="1"/>
</dbReference>
<dbReference type="PIRSF" id="PIRSF001235">
    <property type="entry name" value="Amidase_carbamoylase"/>
    <property type="match status" value="1"/>
</dbReference>
<dbReference type="Pfam" id="PF01546">
    <property type="entry name" value="Peptidase_M20"/>
    <property type="match status" value="1"/>
</dbReference>
<dbReference type="PANTHER" id="PTHR32494">
    <property type="entry name" value="ALLANTOATE DEIMINASE-RELATED"/>
    <property type="match status" value="1"/>
</dbReference>
<dbReference type="Pfam" id="PF07687">
    <property type="entry name" value="M20_dimer"/>
    <property type="match status" value="1"/>
</dbReference>
<protein>
    <submittedName>
        <fullName evidence="6">Zn-dependent hydrolase</fullName>
    </submittedName>
</protein>
<dbReference type="Gene3D" id="3.40.630.10">
    <property type="entry name" value="Zn peptidases"/>
    <property type="match status" value="1"/>
</dbReference>
<evidence type="ECO:0000256" key="3">
    <source>
        <dbReference type="PIRSR" id="PIRSR001235-1"/>
    </source>
</evidence>
<comment type="caution">
    <text evidence="6">The sequence shown here is derived from an EMBL/GenBank/DDBJ whole genome shotgun (WGS) entry which is preliminary data.</text>
</comment>
<reference evidence="6" key="1">
    <citation type="submission" date="2022-06" db="EMBL/GenBank/DDBJ databases">
        <title>Limimaricola sediminis sp. nov., isolated from an intertidal sediment.</title>
        <authorList>
            <person name="Shao X."/>
        </authorList>
    </citation>
    <scope>NUCLEOTIDE SEQUENCE</scope>
    <source>
        <strain evidence="6">ASW11-118</strain>
    </source>
</reference>
<feature type="binding site" evidence="3">
    <location>
        <position position="82"/>
    </location>
    <ligand>
        <name>Zn(2+)</name>
        <dbReference type="ChEBI" id="CHEBI:29105"/>
        <label>1</label>
    </ligand>
</feature>
<dbReference type="SUPFAM" id="SSF55031">
    <property type="entry name" value="Bacterial exopeptidase dimerisation domain"/>
    <property type="match status" value="1"/>
</dbReference>
<keyword evidence="2 6" id="KW-0378">Hydrolase</keyword>
<evidence type="ECO:0000256" key="2">
    <source>
        <dbReference type="ARBA" id="ARBA00022801"/>
    </source>
</evidence>
<evidence type="ECO:0000313" key="6">
    <source>
        <dbReference type="EMBL" id="MCP1170344.1"/>
    </source>
</evidence>
<name>A0A9X2FRA1_9RHOB</name>
<sequence length="435" mass="46360">MTRFANADRIGSMIDGLDRFTATPGQGTTRATFSAEFRQGSDYLRERMQEAGLIVREDAVGNLFGRIEGRDPTLAPIIVGSHFDSVPHGGKFDGPAGVIAGIEAAFLFQEQGLIPARPIEIIAMIEEEGARFGGGLMASRLLTGKLDTATLVDIHDGDGVSFLDALRDYGLDPERVQEAVLEPGSVHAFLELHIEQGPVLEAHGEDVAIIDRIVGQTEIDVTIRGRAGHAGTTPMTARHDALAGAVSILSQLPDLARDIGHEAVLTVGKLKVKPGGSNVIPEEVEFTVDIRAPEEEVVRGLLDQTRAIVARAETQGYETEIAEQLYASPVLLSPEIHAVLSKHVVSLGLKSRSMVSGAGHDAMIMADFAPTGLIFVPSRGGISHAPEEWTDYDQLARGVDVVFRTLCEMSDARAQPSCRSAGATGSLRAGQSPLP</sequence>
<dbReference type="SUPFAM" id="SSF53187">
    <property type="entry name" value="Zn-dependent exopeptidases"/>
    <property type="match status" value="1"/>
</dbReference>
<evidence type="ECO:0000256" key="4">
    <source>
        <dbReference type="SAM" id="MobiDB-lite"/>
    </source>
</evidence>
<dbReference type="InterPro" id="IPR002933">
    <property type="entry name" value="Peptidase_M20"/>
</dbReference>
<dbReference type="GO" id="GO:0046872">
    <property type="term" value="F:metal ion binding"/>
    <property type="evidence" value="ECO:0007669"/>
    <property type="project" value="UniProtKB-KW"/>
</dbReference>
<feature type="binding site" evidence="3">
    <location>
        <position position="93"/>
    </location>
    <ligand>
        <name>Zn(2+)</name>
        <dbReference type="ChEBI" id="CHEBI:29105"/>
        <label>2</label>
    </ligand>
</feature>
<feature type="region of interest" description="Disordered" evidence="4">
    <location>
        <begin position="414"/>
        <end position="435"/>
    </location>
</feature>
<comment type="cofactor">
    <cofactor evidence="3">
        <name>Zn(2+)</name>
        <dbReference type="ChEBI" id="CHEBI:29105"/>
    </cofactor>
    <text evidence="3">Binds 2 Zn(2+) ions per subunit.</text>
</comment>